<sequence length="140" mass="15661">MIRYALQCSRDHGFEAWFRNSATYDEQAEAGLVECPVCGDTDVRKAVMAPNVASPKKRKADNQTMMMELAGKVRAHIRDKFDYVGDDFAKQARAMHEGEKPHRDIYGETTPEEAEALREEGVPCAPLPPALTPVPEKKLN</sequence>
<protein>
    <submittedName>
        <fullName evidence="2">DUF1178 family protein</fullName>
    </submittedName>
</protein>
<keyword evidence="3" id="KW-1185">Reference proteome</keyword>
<dbReference type="Pfam" id="PF06676">
    <property type="entry name" value="DUF1178"/>
    <property type="match status" value="1"/>
</dbReference>
<feature type="compositionally biased region" description="Basic and acidic residues" evidence="1">
    <location>
        <begin position="94"/>
        <end position="106"/>
    </location>
</feature>
<dbReference type="Proteomes" id="UP001310692">
    <property type="component" value="Unassembled WGS sequence"/>
</dbReference>
<dbReference type="PIRSF" id="PIRSF032131">
    <property type="entry name" value="UCP032131"/>
    <property type="match status" value="1"/>
</dbReference>
<evidence type="ECO:0000256" key="1">
    <source>
        <dbReference type="SAM" id="MobiDB-lite"/>
    </source>
</evidence>
<comment type="caution">
    <text evidence="2">The sequence shown here is derived from an EMBL/GenBank/DDBJ whole genome shotgun (WGS) entry which is preliminary data.</text>
</comment>
<reference evidence="2 3" key="1">
    <citation type="submission" date="2024-01" db="EMBL/GenBank/DDBJ databases">
        <title>Hyphobacterium bacterium isolated from marine sediment.</title>
        <authorList>
            <person name="Zhao S."/>
        </authorList>
    </citation>
    <scope>NUCLEOTIDE SEQUENCE [LARGE SCALE GENOMIC DNA]</scope>
    <source>
        <strain evidence="2 3">Y60-23</strain>
    </source>
</reference>
<proteinExistence type="predicted"/>
<accession>A0ABU7LXE5</accession>
<dbReference type="EMBL" id="JAZDRO010000002">
    <property type="protein sequence ID" value="MEE2566241.1"/>
    <property type="molecule type" value="Genomic_DNA"/>
</dbReference>
<organism evidence="2 3">
    <name type="scientific">Hyphobacterium marinum</name>
    <dbReference type="NCBI Taxonomy" id="3116574"/>
    <lineage>
        <taxon>Bacteria</taxon>
        <taxon>Pseudomonadati</taxon>
        <taxon>Pseudomonadota</taxon>
        <taxon>Alphaproteobacteria</taxon>
        <taxon>Maricaulales</taxon>
        <taxon>Maricaulaceae</taxon>
        <taxon>Hyphobacterium</taxon>
    </lineage>
</organism>
<name>A0ABU7LXE5_9PROT</name>
<evidence type="ECO:0000313" key="3">
    <source>
        <dbReference type="Proteomes" id="UP001310692"/>
    </source>
</evidence>
<dbReference type="RefSeq" id="WP_330195781.1">
    <property type="nucleotide sequence ID" value="NZ_JAZDRO010000002.1"/>
</dbReference>
<dbReference type="InterPro" id="IPR009562">
    <property type="entry name" value="DUF1178"/>
</dbReference>
<feature type="region of interest" description="Disordered" evidence="1">
    <location>
        <begin position="94"/>
        <end position="116"/>
    </location>
</feature>
<gene>
    <name evidence="2" type="ORF">V0U35_06065</name>
</gene>
<evidence type="ECO:0000313" key="2">
    <source>
        <dbReference type="EMBL" id="MEE2566241.1"/>
    </source>
</evidence>